<evidence type="ECO:0008006" key="3">
    <source>
        <dbReference type="Google" id="ProtNLM"/>
    </source>
</evidence>
<reference evidence="1 2" key="1">
    <citation type="journal article" date="2016" name="Mol. Biol. Evol.">
        <title>Comparative Genomics of Early-Diverging Mushroom-Forming Fungi Provides Insights into the Origins of Lignocellulose Decay Capabilities.</title>
        <authorList>
            <person name="Nagy L.G."/>
            <person name="Riley R."/>
            <person name="Tritt A."/>
            <person name="Adam C."/>
            <person name="Daum C."/>
            <person name="Floudas D."/>
            <person name="Sun H."/>
            <person name="Yadav J.S."/>
            <person name="Pangilinan J."/>
            <person name="Larsson K.H."/>
            <person name="Matsuura K."/>
            <person name="Barry K."/>
            <person name="Labutti K."/>
            <person name="Kuo R."/>
            <person name="Ohm R.A."/>
            <person name="Bhattacharya S.S."/>
            <person name="Shirouzu T."/>
            <person name="Yoshinaga Y."/>
            <person name="Martin F.M."/>
            <person name="Grigoriev I.V."/>
            <person name="Hibbett D.S."/>
        </authorList>
    </citation>
    <scope>NUCLEOTIDE SEQUENCE [LARGE SCALE GENOMIC DNA]</scope>
    <source>
        <strain evidence="1 2">HHB12733</strain>
    </source>
</reference>
<protein>
    <recommendedName>
        <fullName evidence="3">F-box domain-containing protein</fullName>
    </recommendedName>
</protein>
<proteinExistence type="predicted"/>
<dbReference type="AlphaFoldDB" id="A0A165DY74"/>
<dbReference type="STRING" id="1353952.A0A165DY74"/>
<sequence>MASLSAVVEGTKADKIPSSTVNKHLGSRKKAAIDGATAGDHEVSDGIRVRVKEKHAVQRYPYKDGPGQEVFADGKQNYAGGEEAPEAEGSSAFAPLIARAWNSCSSWKRRPTRDASRGLLPDNRSRTRSTAYIPLVHVIYFFDELPQQVRISHVSRRSRRLALQTATLWSTVVLKNPYFQHRVEQIILKRAKEAFLDVRIPNLNDSTIEVFPQLTGFMEKYLHRVNAICIGGCHHSLHYLFPNQRIAAPAVKTLRVTFADCYSDQLYQPARPQQLLAPDLYSPHLESIPVPRLSSDTRVSKVVLGKQDGRQHGLTPGDLDELHRYPMW</sequence>
<dbReference type="EMBL" id="KV424029">
    <property type="protein sequence ID" value="KZT53785.1"/>
    <property type="molecule type" value="Genomic_DNA"/>
</dbReference>
<evidence type="ECO:0000313" key="1">
    <source>
        <dbReference type="EMBL" id="KZT53785.1"/>
    </source>
</evidence>
<dbReference type="Proteomes" id="UP000076842">
    <property type="component" value="Unassembled WGS sequence"/>
</dbReference>
<dbReference type="InParanoid" id="A0A165DY74"/>
<keyword evidence="2" id="KW-1185">Reference proteome</keyword>
<gene>
    <name evidence="1" type="ORF">CALCODRAFT_557347</name>
</gene>
<accession>A0A165DY74</accession>
<organism evidence="1 2">
    <name type="scientific">Calocera cornea HHB12733</name>
    <dbReference type="NCBI Taxonomy" id="1353952"/>
    <lineage>
        <taxon>Eukaryota</taxon>
        <taxon>Fungi</taxon>
        <taxon>Dikarya</taxon>
        <taxon>Basidiomycota</taxon>
        <taxon>Agaricomycotina</taxon>
        <taxon>Dacrymycetes</taxon>
        <taxon>Dacrymycetales</taxon>
        <taxon>Dacrymycetaceae</taxon>
        <taxon>Calocera</taxon>
    </lineage>
</organism>
<evidence type="ECO:0000313" key="2">
    <source>
        <dbReference type="Proteomes" id="UP000076842"/>
    </source>
</evidence>
<name>A0A165DY74_9BASI</name>